<feature type="domain" description="RNase H type-1" evidence="1">
    <location>
        <begin position="23"/>
        <end position="161"/>
    </location>
</feature>
<dbReference type="GO" id="GO:0004523">
    <property type="term" value="F:RNA-DNA hybrid ribonuclease activity"/>
    <property type="evidence" value="ECO:0007669"/>
    <property type="project" value="InterPro"/>
</dbReference>
<dbReference type="InParanoid" id="K3X351"/>
<dbReference type="SUPFAM" id="SSF53098">
    <property type="entry name" value="Ribonuclease H-like"/>
    <property type="match status" value="1"/>
</dbReference>
<accession>K3X351</accession>
<dbReference type="EnsemblProtists" id="PYU1_T011650">
    <property type="protein sequence ID" value="PYU1_T011650"/>
    <property type="gene ID" value="PYU1_G011624"/>
</dbReference>
<reference evidence="2" key="3">
    <citation type="submission" date="2015-02" db="UniProtKB">
        <authorList>
            <consortium name="EnsemblProtists"/>
        </authorList>
    </citation>
    <scope>IDENTIFICATION</scope>
    <source>
        <strain evidence="2">DAOM BR144</strain>
    </source>
</reference>
<proteinExistence type="predicted"/>
<dbReference type="STRING" id="431595.K3X351"/>
<dbReference type="InterPro" id="IPR012337">
    <property type="entry name" value="RNaseH-like_sf"/>
</dbReference>
<evidence type="ECO:0000313" key="3">
    <source>
        <dbReference type="Proteomes" id="UP000019132"/>
    </source>
</evidence>
<sequence length="173" mass="19103">MMKAYVKTLLGPPLPSLAATSTDKGVYLLFFDGGSRGNPGPGGSGSVIVRVQPNFHEASVEWVASMAYSNPATTNNVAEYWGLIHGLRHAQVSSLRPLHVIGDSATIISQQRRHRPPKNPRLARLYKTSKCIADTIGIQSWTHHYRTHNKMADKAANVAMDTRRSFQSTHRNK</sequence>
<dbReference type="PANTHER" id="PTHR46387">
    <property type="entry name" value="POLYNUCLEOTIDYL TRANSFERASE, RIBONUCLEASE H-LIKE SUPERFAMILY PROTEIN"/>
    <property type="match status" value="1"/>
</dbReference>
<protein>
    <recommendedName>
        <fullName evidence="1">RNase H type-1 domain-containing protein</fullName>
    </recommendedName>
</protein>
<organism evidence="2 3">
    <name type="scientific">Globisporangium ultimum (strain ATCC 200006 / CBS 805.95 / DAOM BR144)</name>
    <name type="common">Pythium ultimum</name>
    <dbReference type="NCBI Taxonomy" id="431595"/>
    <lineage>
        <taxon>Eukaryota</taxon>
        <taxon>Sar</taxon>
        <taxon>Stramenopiles</taxon>
        <taxon>Oomycota</taxon>
        <taxon>Peronosporomycetes</taxon>
        <taxon>Pythiales</taxon>
        <taxon>Pythiaceae</taxon>
        <taxon>Globisporangium</taxon>
    </lineage>
</organism>
<reference evidence="3" key="2">
    <citation type="submission" date="2010-04" db="EMBL/GenBank/DDBJ databases">
        <authorList>
            <person name="Buell R."/>
            <person name="Hamilton J."/>
            <person name="Hostetler J."/>
        </authorList>
    </citation>
    <scope>NUCLEOTIDE SEQUENCE [LARGE SCALE GENOMIC DNA]</scope>
    <source>
        <strain evidence="3">DAOM:BR144</strain>
    </source>
</reference>
<dbReference type="HOGENOM" id="CLU_095977_1_1_1"/>
<dbReference type="Pfam" id="PF13456">
    <property type="entry name" value="RVT_3"/>
    <property type="match status" value="1"/>
</dbReference>
<dbReference type="InterPro" id="IPR002156">
    <property type="entry name" value="RNaseH_domain"/>
</dbReference>
<dbReference type="GO" id="GO:0003676">
    <property type="term" value="F:nucleic acid binding"/>
    <property type="evidence" value="ECO:0007669"/>
    <property type="project" value="InterPro"/>
</dbReference>
<dbReference type="InterPro" id="IPR036397">
    <property type="entry name" value="RNaseH_sf"/>
</dbReference>
<dbReference type="PROSITE" id="PS50879">
    <property type="entry name" value="RNASE_H_1"/>
    <property type="match status" value="1"/>
</dbReference>
<dbReference type="Proteomes" id="UP000019132">
    <property type="component" value="Unassembled WGS sequence"/>
</dbReference>
<dbReference type="Gene3D" id="3.30.420.10">
    <property type="entry name" value="Ribonuclease H-like superfamily/Ribonuclease H"/>
    <property type="match status" value="1"/>
</dbReference>
<evidence type="ECO:0000259" key="1">
    <source>
        <dbReference type="PROSITE" id="PS50879"/>
    </source>
</evidence>
<name>K3X351_GLOUD</name>
<dbReference type="EMBL" id="GL376611">
    <property type="status" value="NOT_ANNOTATED_CDS"/>
    <property type="molecule type" value="Genomic_DNA"/>
</dbReference>
<dbReference type="eggNOG" id="ENOG502QRR5">
    <property type="taxonomic scope" value="Eukaryota"/>
</dbReference>
<reference evidence="3" key="1">
    <citation type="journal article" date="2010" name="Genome Biol.">
        <title>Genome sequence of the necrotrophic plant pathogen Pythium ultimum reveals original pathogenicity mechanisms and effector repertoire.</title>
        <authorList>
            <person name="Levesque C.A."/>
            <person name="Brouwer H."/>
            <person name="Cano L."/>
            <person name="Hamilton J.P."/>
            <person name="Holt C."/>
            <person name="Huitema E."/>
            <person name="Raffaele S."/>
            <person name="Robideau G.P."/>
            <person name="Thines M."/>
            <person name="Win J."/>
            <person name="Zerillo M.M."/>
            <person name="Beakes G.W."/>
            <person name="Boore J.L."/>
            <person name="Busam D."/>
            <person name="Dumas B."/>
            <person name="Ferriera S."/>
            <person name="Fuerstenberg S.I."/>
            <person name="Gachon C.M."/>
            <person name="Gaulin E."/>
            <person name="Govers F."/>
            <person name="Grenville-Briggs L."/>
            <person name="Horner N."/>
            <person name="Hostetler J."/>
            <person name="Jiang R.H."/>
            <person name="Johnson J."/>
            <person name="Krajaejun T."/>
            <person name="Lin H."/>
            <person name="Meijer H.J."/>
            <person name="Moore B."/>
            <person name="Morris P."/>
            <person name="Phuntmart V."/>
            <person name="Puiu D."/>
            <person name="Shetty J."/>
            <person name="Stajich J.E."/>
            <person name="Tripathy S."/>
            <person name="Wawra S."/>
            <person name="van West P."/>
            <person name="Whitty B.R."/>
            <person name="Coutinho P.M."/>
            <person name="Henrissat B."/>
            <person name="Martin F."/>
            <person name="Thomas P.D."/>
            <person name="Tyler B.M."/>
            <person name="De Vries R.P."/>
            <person name="Kamoun S."/>
            <person name="Yandell M."/>
            <person name="Tisserat N."/>
            <person name="Buell C.R."/>
        </authorList>
    </citation>
    <scope>NUCLEOTIDE SEQUENCE</scope>
    <source>
        <strain evidence="3">DAOM:BR144</strain>
    </source>
</reference>
<dbReference type="AlphaFoldDB" id="K3X351"/>
<dbReference type="VEuPathDB" id="FungiDB:PYU1_G011624"/>
<keyword evidence="3" id="KW-1185">Reference proteome</keyword>
<dbReference type="PANTHER" id="PTHR46387:SF2">
    <property type="entry name" value="RIBONUCLEASE HI"/>
    <property type="match status" value="1"/>
</dbReference>
<dbReference type="OMA" id="MVKQIQG"/>
<evidence type="ECO:0000313" key="2">
    <source>
        <dbReference type="EnsemblProtists" id="PYU1_T011650"/>
    </source>
</evidence>